<sequence length="422" mass="46795">MRPLSTDASSQAQGPITPASERFNPFDPDYVRDPYPTLKELRESEPVFFSPEIGSWVVTRFETVKTILRDTQRFSALIASDPLTPLCPHARNIITDSGFDVPPMLVNNDPPSHTKYRAFFGAPLTRERLQSLKPFTESTVDTYIDRMLAGSQPADLVAGLTWDVPALVLFQLLGVPAEDVARVKEWASSRVVMTWGRPTEAEQVELSTGAVAYYRYALDLVRKKAEAPQDDYIGDLLRAHNAGGEVTIHEIGATAFNLLFAGHETTSSATANMFKAVLADRKLWKAICAGEQPLAPVIEEALRIDPPVQAWRRQAKEDVVLDGVTIPAGSRILMEFAAANHDPQQFPEPDAFTPGRRNVLQQVAFGAGTHFCLGAPLARLEMEVMLRRVAARMPELALVPDQSFPYTPNTSFRALRRLLVTW</sequence>
<dbReference type="PANTHER" id="PTHR46696">
    <property type="entry name" value="P450, PUTATIVE (EUROFUNG)-RELATED"/>
    <property type="match status" value="1"/>
</dbReference>
<dbReference type="GO" id="GO:0004497">
    <property type="term" value="F:monooxygenase activity"/>
    <property type="evidence" value="ECO:0007669"/>
    <property type="project" value="UniProtKB-KW"/>
</dbReference>
<dbReference type="EC" id="1.14.-.-" evidence="9"/>
<gene>
    <name evidence="9" type="primary">thcB1</name>
    <name evidence="9" type="ORF">VPARA_23100</name>
</gene>
<feature type="region of interest" description="Disordered" evidence="8">
    <location>
        <begin position="1"/>
        <end position="29"/>
    </location>
</feature>
<dbReference type="AlphaFoldDB" id="A0A0H2M1R2"/>
<dbReference type="GO" id="GO:0005506">
    <property type="term" value="F:iron ion binding"/>
    <property type="evidence" value="ECO:0007669"/>
    <property type="project" value="InterPro"/>
</dbReference>
<keyword evidence="2 7" id="KW-0349">Heme</keyword>
<keyword evidence="3 7" id="KW-0479">Metal-binding</keyword>
<organism evidence="9 10">
    <name type="scientific">Variovorax paradoxus</name>
    <dbReference type="NCBI Taxonomy" id="34073"/>
    <lineage>
        <taxon>Bacteria</taxon>
        <taxon>Pseudomonadati</taxon>
        <taxon>Pseudomonadota</taxon>
        <taxon>Betaproteobacteria</taxon>
        <taxon>Burkholderiales</taxon>
        <taxon>Comamonadaceae</taxon>
        <taxon>Variovorax</taxon>
    </lineage>
</organism>
<dbReference type="PATRIC" id="fig|34073.19.peg.2368"/>
<reference evidence="9 10" key="1">
    <citation type="submission" date="2015-03" db="EMBL/GenBank/DDBJ databases">
        <title>Genome sequence of Variovorax paradoxus TBEA6.</title>
        <authorList>
            <person name="Poehlein A."/>
            <person name="Schuldes J."/>
            <person name="Wuebbeler J.H."/>
            <person name="Hiessl S."/>
            <person name="Steinbuechel A."/>
            <person name="Daniel R."/>
        </authorList>
    </citation>
    <scope>NUCLEOTIDE SEQUENCE [LARGE SCALE GENOMIC DNA]</scope>
    <source>
        <strain evidence="9 10">TBEA6</strain>
    </source>
</reference>
<dbReference type="PROSITE" id="PS00086">
    <property type="entry name" value="CYTOCHROME_P450"/>
    <property type="match status" value="1"/>
</dbReference>
<evidence type="ECO:0000313" key="9">
    <source>
        <dbReference type="EMBL" id="KLN56368.1"/>
    </source>
</evidence>
<comment type="caution">
    <text evidence="9">The sequence shown here is derived from an EMBL/GenBank/DDBJ whole genome shotgun (WGS) entry which is preliminary data.</text>
</comment>
<evidence type="ECO:0000256" key="7">
    <source>
        <dbReference type="RuleBase" id="RU000461"/>
    </source>
</evidence>
<dbReference type="PRINTS" id="PR00385">
    <property type="entry name" value="P450"/>
</dbReference>
<dbReference type="PANTHER" id="PTHR46696:SF6">
    <property type="entry name" value="P450, PUTATIVE (EUROFUNG)-RELATED"/>
    <property type="match status" value="1"/>
</dbReference>
<keyword evidence="4 7" id="KW-0560">Oxidoreductase</keyword>
<dbReference type="InterPro" id="IPR002397">
    <property type="entry name" value="Cyt_P450_B"/>
</dbReference>
<evidence type="ECO:0000256" key="6">
    <source>
        <dbReference type="ARBA" id="ARBA00023033"/>
    </source>
</evidence>
<dbReference type="SUPFAM" id="SSF48264">
    <property type="entry name" value="Cytochrome P450"/>
    <property type="match status" value="1"/>
</dbReference>
<keyword evidence="10" id="KW-1185">Reference proteome</keyword>
<dbReference type="CDD" id="cd11078">
    <property type="entry name" value="CYP130-like"/>
    <property type="match status" value="1"/>
</dbReference>
<evidence type="ECO:0000256" key="8">
    <source>
        <dbReference type="SAM" id="MobiDB-lite"/>
    </source>
</evidence>
<evidence type="ECO:0000256" key="4">
    <source>
        <dbReference type="ARBA" id="ARBA00023002"/>
    </source>
</evidence>
<dbReference type="Gene3D" id="1.10.630.10">
    <property type="entry name" value="Cytochrome P450"/>
    <property type="match status" value="1"/>
</dbReference>
<evidence type="ECO:0000256" key="2">
    <source>
        <dbReference type="ARBA" id="ARBA00022617"/>
    </source>
</evidence>
<dbReference type="Pfam" id="PF00067">
    <property type="entry name" value="p450"/>
    <property type="match status" value="2"/>
</dbReference>
<feature type="compositionally biased region" description="Polar residues" evidence="8">
    <location>
        <begin position="1"/>
        <end position="14"/>
    </location>
</feature>
<dbReference type="GO" id="GO:0016705">
    <property type="term" value="F:oxidoreductase activity, acting on paired donors, with incorporation or reduction of molecular oxygen"/>
    <property type="evidence" value="ECO:0007669"/>
    <property type="project" value="InterPro"/>
</dbReference>
<dbReference type="InterPro" id="IPR036396">
    <property type="entry name" value="Cyt_P450_sf"/>
</dbReference>
<dbReference type="EMBL" id="JZWI01000011">
    <property type="protein sequence ID" value="KLN56368.1"/>
    <property type="molecule type" value="Genomic_DNA"/>
</dbReference>
<comment type="similarity">
    <text evidence="1 7">Belongs to the cytochrome P450 family.</text>
</comment>
<dbReference type="InterPro" id="IPR001128">
    <property type="entry name" value="Cyt_P450"/>
</dbReference>
<evidence type="ECO:0000256" key="5">
    <source>
        <dbReference type="ARBA" id="ARBA00023004"/>
    </source>
</evidence>
<keyword evidence="5 7" id="KW-0408">Iron</keyword>
<dbReference type="PRINTS" id="PR00359">
    <property type="entry name" value="BP450"/>
</dbReference>
<dbReference type="Proteomes" id="UP000035170">
    <property type="component" value="Unassembled WGS sequence"/>
</dbReference>
<dbReference type="InterPro" id="IPR017972">
    <property type="entry name" value="Cyt_P450_CS"/>
</dbReference>
<evidence type="ECO:0000256" key="1">
    <source>
        <dbReference type="ARBA" id="ARBA00010617"/>
    </source>
</evidence>
<proteinExistence type="inferred from homology"/>
<dbReference type="RefSeq" id="WP_047784618.1">
    <property type="nucleotide sequence ID" value="NZ_JZWI01000011.1"/>
</dbReference>
<accession>A0A0H2M1R2</accession>
<evidence type="ECO:0000256" key="3">
    <source>
        <dbReference type="ARBA" id="ARBA00022723"/>
    </source>
</evidence>
<dbReference type="GO" id="GO:0020037">
    <property type="term" value="F:heme binding"/>
    <property type="evidence" value="ECO:0007669"/>
    <property type="project" value="InterPro"/>
</dbReference>
<dbReference type="FunFam" id="1.10.630.10:FF:000018">
    <property type="entry name" value="Cytochrome P450 monooxygenase"/>
    <property type="match status" value="1"/>
</dbReference>
<evidence type="ECO:0000313" key="10">
    <source>
        <dbReference type="Proteomes" id="UP000035170"/>
    </source>
</evidence>
<keyword evidence="6 7" id="KW-0503">Monooxygenase</keyword>
<protein>
    <submittedName>
        <fullName evidence="9">Cytochrome P450 116</fullName>
        <ecNumber evidence="9">1.14.-.-</ecNumber>
    </submittedName>
</protein>
<name>A0A0H2M1R2_VARPD</name>